<feature type="domain" description="C2H2-type" evidence="35">
    <location>
        <begin position="1366"/>
        <end position="1393"/>
    </location>
</feature>
<keyword evidence="20" id="KW-0862">Zinc</keyword>
<reference evidence="37" key="1">
    <citation type="submission" date="2025-08" db="UniProtKB">
        <authorList>
            <consortium name="Ensembl"/>
        </authorList>
    </citation>
    <scope>IDENTIFICATION</scope>
</reference>
<dbReference type="GeneTree" id="ENSGT00390000002854"/>
<keyword evidence="15 33" id="KW-0863">Zinc-finger</keyword>
<feature type="region of interest" description="Disordered" evidence="34">
    <location>
        <begin position="647"/>
        <end position="753"/>
    </location>
</feature>
<feature type="domain" description="C2H2-type" evidence="35">
    <location>
        <begin position="1030"/>
        <end position="1057"/>
    </location>
</feature>
<evidence type="ECO:0000256" key="24">
    <source>
        <dbReference type="ARBA" id="ARBA00023125"/>
    </source>
</evidence>
<dbReference type="GO" id="GO:0006281">
    <property type="term" value="P:DNA repair"/>
    <property type="evidence" value="ECO:0007669"/>
    <property type="project" value="UniProtKB-KW"/>
</dbReference>
<feature type="domain" description="C2H2-type" evidence="35">
    <location>
        <begin position="1254"/>
        <end position="1281"/>
    </location>
</feature>
<dbReference type="Pfam" id="PF02338">
    <property type="entry name" value="OTU"/>
    <property type="match status" value="1"/>
</dbReference>
<evidence type="ECO:0000256" key="28">
    <source>
        <dbReference type="ARBA" id="ARBA00057273"/>
    </source>
</evidence>
<feature type="compositionally biased region" description="Basic and acidic residues" evidence="34">
    <location>
        <begin position="674"/>
        <end position="686"/>
    </location>
</feature>
<comment type="subcellular location">
    <subcellularLocation>
        <location evidence="6">Cytoplasm</location>
    </subcellularLocation>
    <subcellularLocation>
        <location evidence="4">Endoplasmic reticulum</location>
    </subcellularLocation>
    <subcellularLocation>
        <location evidence="5">Golgi apparatus</location>
        <location evidence="5">Golgi stack</location>
    </subcellularLocation>
    <subcellularLocation>
        <location evidence="3">Nucleus</location>
    </subcellularLocation>
</comment>
<evidence type="ECO:0000256" key="13">
    <source>
        <dbReference type="ARBA" id="ARBA00022737"/>
    </source>
</evidence>
<keyword evidence="22" id="KW-0805">Transcription regulation</keyword>
<feature type="domain" description="C2H2-type" evidence="35">
    <location>
        <begin position="1226"/>
        <end position="1253"/>
    </location>
</feature>
<dbReference type="InterPro" id="IPR036236">
    <property type="entry name" value="Znf_C2H2_sf"/>
</dbReference>
<evidence type="ECO:0000256" key="9">
    <source>
        <dbReference type="ARBA" id="ARBA00022490"/>
    </source>
</evidence>
<dbReference type="Gene3D" id="3.90.70.80">
    <property type="match status" value="1"/>
</dbReference>
<evidence type="ECO:0000256" key="6">
    <source>
        <dbReference type="ARBA" id="ARBA00004496"/>
    </source>
</evidence>
<evidence type="ECO:0000256" key="8">
    <source>
        <dbReference type="ARBA" id="ARBA00012759"/>
    </source>
</evidence>
<dbReference type="FunFam" id="3.90.70.80:FF:000004">
    <property type="entry name" value="deubiquitinating protein VCIP135 isoform X2"/>
    <property type="match status" value="1"/>
</dbReference>
<feature type="domain" description="C2H2-type" evidence="35">
    <location>
        <begin position="1310"/>
        <end position="1337"/>
    </location>
</feature>
<dbReference type="GO" id="GO:0005634">
    <property type="term" value="C:nucleus"/>
    <property type="evidence" value="ECO:0007669"/>
    <property type="project" value="UniProtKB-SubCell"/>
</dbReference>
<dbReference type="PROSITE" id="PS00028">
    <property type="entry name" value="ZINC_FINGER_C2H2_1"/>
    <property type="match status" value="13"/>
</dbReference>
<dbReference type="Pfam" id="PF19437">
    <property type="entry name" value="VCIP135_N"/>
    <property type="match status" value="1"/>
</dbReference>
<dbReference type="FunFam" id="3.30.160.60:FF:000912">
    <property type="entry name" value="Zinc finger protein 660"/>
    <property type="match status" value="1"/>
</dbReference>
<dbReference type="GO" id="GO:0005795">
    <property type="term" value="C:Golgi stack"/>
    <property type="evidence" value="ECO:0007669"/>
    <property type="project" value="UniProtKB-SubCell"/>
</dbReference>
<feature type="domain" description="OTU" evidence="36">
    <location>
        <begin position="178"/>
        <end position="331"/>
    </location>
</feature>
<keyword evidence="21" id="KW-0007">Acetylation</keyword>
<evidence type="ECO:0000256" key="11">
    <source>
        <dbReference type="ARBA" id="ARBA00022670"/>
    </source>
</evidence>
<keyword evidence="14" id="KW-0227">DNA damage</keyword>
<dbReference type="Gene3D" id="3.30.160.60">
    <property type="entry name" value="Classic Zinc Finger"/>
    <property type="match status" value="13"/>
</dbReference>
<evidence type="ECO:0000313" key="37">
    <source>
        <dbReference type="Ensembl" id="ENSMAMP00000027073.2"/>
    </source>
</evidence>
<comment type="subunit">
    <text evidence="29">Binds VCP and the ternary complex containing STX5A, NSFL1C and VCP.</text>
</comment>
<evidence type="ECO:0000256" key="30">
    <source>
        <dbReference type="ARBA" id="ARBA00071253"/>
    </source>
</evidence>
<keyword evidence="24" id="KW-0238">DNA-binding</keyword>
<comment type="catalytic activity">
    <reaction evidence="1">
        <text>Thiol-dependent hydrolysis of ester, thioester, amide, peptide and isopeptide bonds formed by the C-terminal Gly of ubiquitin (a 76-residue protein attached to proteins as an intracellular targeting signal).</text>
        <dbReference type="EC" id="3.4.19.12"/>
    </reaction>
</comment>
<evidence type="ECO:0000256" key="21">
    <source>
        <dbReference type="ARBA" id="ARBA00022990"/>
    </source>
</evidence>
<reference evidence="37" key="2">
    <citation type="submission" date="2025-09" db="UniProtKB">
        <authorList>
            <consortium name="Ensembl"/>
        </authorList>
    </citation>
    <scope>IDENTIFICATION</scope>
</reference>
<dbReference type="GO" id="GO:0008270">
    <property type="term" value="F:zinc ion binding"/>
    <property type="evidence" value="ECO:0007669"/>
    <property type="project" value="UniProtKB-KW"/>
</dbReference>
<dbReference type="FunFam" id="3.10.20.90:FF:000146">
    <property type="entry name" value="deubiquitinating protein VCIP135 isoform X1"/>
    <property type="match status" value="1"/>
</dbReference>
<dbReference type="GO" id="GO:0016567">
    <property type="term" value="P:protein ubiquitination"/>
    <property type="evidence" value="ECO:0007669"/>
    <property type="project" value="InterPro"/>
</dbReference>
<feature type="domain" description="C2H2-type" evidence="35">
    <location>
        <begin position="1086"/>
        <end position="1113"/>
    </location>
</feature>
<evidence type="ECO:0000313" key="38">
    <source>
        <dbReference type="Proteomes" id="UP000261640"/>
    </source>
</evidence>
<feature type="compositionally biased region" description="Polar residues" evidence="34">
    <location>
        <begin position="687"/>
        <end position="698"/>
    </location>
</feature>
<evidence type="ECO:0000256" key="1">
    <source>
        <dbReference type="ARBA" id="ARBA00000707"/>
    </source>
</evidence>
<evidence type="ECO:0000256" key="15">
    <source>
        <dbReference type="ARBA" id="ARBA00022771"/>
    </source>
</evidence>
<evidence type="ECO:0000256" key="31">
    <source>
        <dbReference type="ARBA" id="ARBA00081555"/>
    </source>
</evidence>
<evidence type="ECO:0000256" key="17">
    <source>
        <dbReference type="ARBA" id="ARBA00022801"/>
    </source>
</evidence>
<dbReference type="SMART" id="SM00355">
    <property type="entry name" value="ZnF_C2H2"/>
    <property type="match status" value="13"/>
</dbReference>
<evidence type="ECO:0000256" key="4">
    <source>
        <dbReference type="ARBA" id="ARBA00004240"/>
    </source>
</evidence>
<evidence type="ECO:0000256" key="20">
    <source>
        <dbReference type="ARBA" id="ARBA00022833"/>
    </source>
</evidence>
<evidence type="ECO:0000256" key="23">
    <source>
        <dbReference type="ARBA" id="ARBA00023034"/>
    </source>
</evidence>
<dbReference type="GO" id="GO:0003690">
    <property type="term" value="F:double-stranded DNA binding"/>
    <property type="evidence" value="ECO:0007669"/>
    <property type="project" value="UniProtKB-ARBA"/>
</dbReference>
<keyword evidence="17" id="KW-0378">Hydrolase</keyword>
<keyword evidence="10" id="KW-0597">Phosphoprotein</keyword>
<protein>
    <recommendedName>
        <fullName evidence="30">Deubiquitinating protein VCPIP1</fullName>
        <ecNumber evidence="8">3.4.19.12</ecNumber>
    </recommendedName>
    <alternativeName>
        <fullName evidence="31">Valosin-containing protein p97/p47 complex-interacting protein 1</fullName>
    </alternativeName>
    <alternativeName>
        <fullName evidence="32">Valosin-containing protein p97/p47 complex-interacting protein p135</fullName>
    </alternativeName>
</protein>
<comment type="similarity">
    <text evidence="7">Belongs to the krueppel C2H2-type zinc-finger protein family.</text>
</comment>
<evidence type="ECO:0000256" key="14">
    <source>
        <dbReference type="ARBA" id="ARBA00022763"/>
    </source>
</evidence>
<evidence type="ECO:0000256" key="27">
    <source>
        <dbReference type="ARBA" id="ARBA00023242"/>
    </source>
</evidence>
<dbReference type="PROSITE" id="PS50157">
    <property type="entry name" value="ZINC_FINGER_C2H2_2"/>
    <property type="match status" value="13"/>
</dbReference>
<evidence type="ECO:0000256" key="3">
    <source>
        <dbReference type="ARBA" id="ARBA00004123"/>
    </source>
</evidence>
<dbReference type="InParanoid" id="A0A3Q3MHT6"/>
<dbReference type="STRING" id="205130.ENSMAMP00000027073"/>
<feature type="compositionally biased region" description="Low complexity" evidence="34">
    <location>
        <begin position="717"/>
        <end position="744"/>
    </location>
</feature>
<proteinExistence type="inferred from homology"/>
<evidence type="ECO:0000256" key="22">
    <source>
        <dbReference type="ARBA" id="ARBA00023015"/>
    </source>
</evidence>
<accession>A0A3Q3MHT6</accession>
<dbReference type="Ensembl" id="ENSMAMT00000027775.2">
    <property type="protein sequence ID" value="ENSMAMP00000027073.2"/>
    <property type="gene ID" value="ENSMAMG00000018200.2"/>
</dbReference>
<keyword evidence="27" id="KW-0539">Nucleus</keyword>
<keyword evidence="16" id="KW-0833">Ubl conjugation pathway</keyword>
<evidence type="ECO:0000256" key="2">
    <source>
        <dbReference type="ARBA" id="ARBA00003767"/>
    </source>
</evidence>
<evidence type="ECO:0000256" key="26">
    <source>
        <dbReference type="ARBA" id="ARBA00023204"/>
    </source>
</evidence>
<feature type="domain" description="C2H2-type" evidence="35">
    <location>
        <begin position="1170"/>
        <end position="1197"/>
    </location>
</feature>
<dbReference type="FunFam" id="3.30.160.60:FF:001370">
    <property type="entry name" value="Zinc finger protein"/>
    <property type="match status" value="1"/>
</dbReference>
<evidence type="ECO:0000256" key="32">
    <source>
        <dbReference type="ARBA" id="ARBA00083298"/>
    </source>
</evidence>
<dbReference type="CDD" id="cd22769">
    <property type="entry name" value="OTU_VCIP135"/>
    <property type="match status" value="1"/>
</dbReference>
<dbReference type="GO" id="GO:0006508">
    <property type="term" value="P:proteolysis"/>
    <property type="evidence" value="ECO:0007669"/>
    <property type="project" value="UniProtKB-KW"/>
</dbReference>
<feature type="domain" description="C2H2-type" evidence="35">
    <location>
        <begin position="1114"/>
        <end position="1141"/>
    </location>
</feature>
<feature type="region of interest" description="Disordered" evidence="34">
    <location>
        <begin position="948"/>
        <end position="1020"/>
    </location>
</feature>
<dbReference type="FunFam" id="3.30.160.60:FF:002343">
    <property type="entry name" value="Zinc finger protein 33A"/>
    <property type="match status" value="7"/>
</dbReference>
<dbReference type="GO" id="GO:0005783">
    <property type="term" value="C:endoplasmic reticulum"/>
    <property type="evidence" value="ECO:0007669"/>
    <property type="project" value="UniProtKB-SubCell"/>
</dbReference>
<dbReference type="GO" id="GO:0071108">
    <property type="term" value="P:protein K48-linked deubiquitination"/>
    <property type="evidence" value="ECO:0007669"/>
    <property type="project" value="TreeGrafter"/>
</dbReference>
<keyword evidence="18" id="KW-0788">Thiol protease</keyword>
<dbReference type="InterPro" id="IPR039087">
    <property type="entry name" value="VCPIP1"/>
</dbReference>
<dbReference type="GO" id="GO:0016320">
    <property type="term" value="P:endoplasmic reticulum membrane fusion"/>
    <property type="evidence" value="ECO:0007669"/>
    <property type="project" value="TreeGrafter"/>
</dbReference>
<feature type="domain" description="C2H2-type" evidence="35">
    <location>
        <begin position="1338"/>
        <end position="1365"/>
    </location>
</feature>
<dbReference type="Pfam" id="PF00096">
    <property type="entry name" value="zf-C2H2"/>
    <property type="match status" value="13"/>
</dbReference>
<dbReference type="FunFam" id="3.30.160.60:FF:000360">
    <property type="entry name" value="zinc finger protein 572"/>
    <property type="match status" value="2"/>
</dbReference>
<keyword evidence="38" id="KW-1185">Reference proteome</keyword>
<evidence type="ECO:0000256" key="18">
    <source>
        <dbReference type="ARBA" id="ARBA00022807"/>
    </source>
</evidence>
<feature type="compositionally biased region" description="Polar residues" evidence="34">
    <location>
        <begin position="965"/>
        <end position="994"/>
    </location>
</feature>
<evidence type="ECO:0000256" key="25">
    <source>
        <dbReference type="ARBA" id="ARBA00023163"/>
    </source>
</evidence>
<evidence type="ECO:0000256" key="7">
    <source>
        <dbReference type="ARBA" id="ARBA00006991"/>
    </source>
</evidence>
<feature type="region of interest" description="Disordered" evidence="34">
    <location>
        <begin position="907"/>
        <end position="933"/>
    </location>
</feature>
<evidence type="ECO:0000256" key="12">
    <source>
        <dbReference type="ARBA" id="ARBA00022723"/>
    </source>
</evidence>
<evidence type="ECO:0000256" key="33">
    <source>
        <dbReference type="PROSITE-ProRule" id="PRU00042"/>
    </source>
</evidence>
<evidence type="ECO:0000256" key="19">
    <source>
        <dbReference type="ARBA" id="ARBA00022824"/>
    </source>
</evidence>
<dbReference type="InterPro" id="IPR013087">
    <property type="entry name" value="Znf_C2H2_type"/>
</dbReference>
<dbReference type="SUPFAM" id="SSF57667">
    <property type="entry name" value="beta-beta-alpha zinc fingers"/>
    <property type="match status" value="7"/>
</dbReference>
<evidence type="ECO:0000256" key="10">
    <source>
        <dbReference type="ARBA" id="ARBA00022553"/>
    </source>
</evidence>
<keyword evidence="25" id="KW-0804">Transcription</keyword>
<feature type="region of interest" description="Disordered" evidence="34">
    <location>
        <begin position="825"/>
        <end position="864"/>
    </location>
</feature>
<dbReference type="InterPro" id="IPR048857">
    <property type="entry name" value="OTU1_Ubl"/>
</dbReference>
<sequence length="1401" mass="156698">MSLLQSSKKKDKRILSGTCPDPKCQARLFFPAHGSVSIECTECGQRHEQKSLLHVEEVTDPDVVLHNLLRNALLGVTGAPKKGTELVKVMGLSNYHCKLLSPVLTRYGMDKQTGKAKLLRDMNQGEMFDCSLLGDRAFLIEPDHVSTMGYGKDRSGSLIYLHDTLEEVKKANGNRECLIPVHVDGDGHCLVHAVSRALVGRELFWHALRENLKQNFKQNLDRYKALFQDFIDAAEWEDIINECDPLFIPPEGVPLGLRNIHIFGLANVLHRPIILLDSLSGMRSSGDYSATFLPGLVAEEQCRGKDGKLNKPICIAWSSSSRNHYIPLVGIKNTVLPKLPARLLPKAWGVPQELIRKYIKLEQDGSCVIGGDRSLQDKYLMRLVNAMEEVFMEKHSIHPSLVADVHQYIYRRTGVIGIQPEEVTEAAKKSVMENRLHRCLICGALSELHILTEWLVPGGKLYNLAKSTHGQLRPDKNYSFPLNNVICSYDPQRDVLIPDYKQSSLNTCNWCHGTSVRHIRGNGSVVYLDGDRTNTRSQGGKCGCGFKHYWEGKEYDNLPEAFPITLEWGGRVVRETVYWFQYETDLTLNSNVYDVAMKLVTKHFPGEFGSEILVQKVVNTILHHTAKKNPDEYNPVSIDGAHVQHLTDTPETEQTTESQPPTKIILTGQKAKTLHKEELTMSRAERSIQQNISEQAFVTQKRRTDKLKQEQKGQGRASSPGGSPETSSSSAPATPTKSSSPSSSNKEKKIRVTTSDGRQAMLTLQAHTTFSDLQRSITNEFSVAPAQQCIRYGFPPKELVPPKDGEENEPVALQHGDRVTVEILKGPEDKSPPASIPRASSSHSSLHSLKSEDAMTSGRMSSRELQDSIDLEMSSLCLLATLMELPQQHVCKEEEVLPDQQLWNQERNSSLDQEDPEPPQFKEEQDQLCSSQEGEQLVVKQQTDTFMWTPTNEDSDQSEAEPHSDQQLLSHSSPAAESQDQRGSQPVESGSARNAETKPKKRRCKNTSHSNNDVDKSLMSGDAHTGKRIFSCDTCGKVLRSSYDFNIHKRTHKDKKRNVCNTCGKKFSYRSRLNIHLRTHTGEKPYSCSTCGKSFSQAAALRAHLRTHTGEKPYSCSTCGKSFNENASLKAHLRTHTGERPYTCKTCGKTFNDRSILRKHLRTHTGERPYCCNTCGKTFGQSSTLKIHLRTHTGEKPYSCSTCGKSFSHTAALKAHLRTHTGEKPYSCKTCGRTFNEMSVLKKHTKTHTGERPHCCNTCGKTYRHISTLKAHLRTHTGEKPYSCSTCGKSFSENASLKSHLRTHTGERPFSCKTCGKTFNDRSHLRKHTRTHSGERPYCCNTCGKTFGQSSTLKIHLRTHTGEKPHSCSTCGKGFSQVAALKAHLRTHTGEKRGKDSGIDQ</sequence>
<keyword evidence="19" id="KW-0256">Endoplasmic reticulum</keyword>
<keyword evidence="26" id="KW-0234">DNA repair</keyword>
<dbReference type="PROSITE" id="PS50802">
    <property type="entry name" value="OTU"/>
    <property type="match status" value="1"/>
</dbReference>
<keyword evidence="13" id="KW-0677">Repeat</keyword>
<dbReference type="GO" id="GO:0090168">
    <property type="term" value="P:Golgi reassembly"/>
    <property type="evidence" value="ECO:0007669"/>
    <property type="project" value="TreeGrafter"/>
</dbReference>
<keyword evidence="23" id="KW-0333">Golgi apparatus</keyword>
<feature type="compositionally biased region" description="Low complexity" evidence="34">
    <location>
        <begin position="647"/>
        <end position="662"/>
    </location>
</feature>
<feature type="compositionally biased region" description="Low complexity" evidence="34">
    <location>
        <begin position="832"/>
        <end position="848"/>
    </location>
</feature>
<dbReference type="PANTHER" id="PTHR14843:SF2">
    <property type="entry name" value="DEUBIQUITINATING PROTEIN VCPIP1"/>
    <property type="match status" value="1"/>
</dbReference>
<dbReference type="PANTHER" id="PTHR14843">
    <property type="entry name" value="DEUBIQUITINATING PROTEIN VCIP135"/>
    <property type="match status" value="1"/>
</dbReference>
<dbReference type="CDD" id="cd17059">
    <property type="entry name" value="Ubl_OTU1"/>
    <property type="match status" value="1"/>
</dbReference>
<organism evidence="37 38">
    <name type="scientific">Mastacembelus armatus</name>
    <name type="common">zig-zag eel</name>
    <dbReference type="NCBI Taxonomy" id="205130"/>
    <lineage>
        <taxon>Eukaryota</taxon>
        <taxon>Metazoa</taxon>
        <taxon>Chordata</taxon>
        <taxon>Craniata</taxon>
        <taxon>Vertebrata</taxon>
        <taxon>Euteleostomi</taxon>
        <taxon>Actinopterygii</taxon>
        <taxon>Neopterygii</taxon>
        <taxon>Teleostei</taxon>
        <taxon>Neoteleostei</taxon>
        <taxon>Acanthomorphata</taxon>
        <taxon>Anabantaria</taxon>
        <taxon>Synbranchiformes</taxon>
        <taxon>Mastacembelidae</taxon>
        <taxon>Mastacembelus</taxon>
    </lineage>
</organism>
<keyword evidence="12" id="KW-0479">Metal-binding</keyword>
<dbReference type="InterPro" id="IPR045827">
    <property type="entry name" value="VCPIP1_N"/>
</dbReference>
<dbReference type="GO" id="GO:0004843">
    <property type="term" value="F:cysteine-type deubiquitinase activity"/>
    <property type="evidence" value="ECO:0007669"/>
    <property type="project" value="UniProtKB-EC"/>
</dbReference>
<evidence type="ECO:0000256" key="34">
    <source>
        <dbReference type="SAM" id="MobiDB-lite"/>
    </source>
</evidence>
<dbReference type="Gene3D" id="3.10.20.90">
    <property type="entry name" value="Phosphatidylinositol 3-kinase Catalytic Subunit, Chain A, domain 1"/>
    <property type="match status" value="1"/>
</dbReference>
<comment type="function">
    <text evidence="28">Deubiquitinating enzyme involved in DNA repair and reassembly of the Golgi apparatus and the endoplasmic reticulum following mitosis. Necessary for VCP-mediated reassembly of Golgi stacks after mitosis. Plays a role in VCP-mediated formation of transitional endoplasmic reticulum (tER). Mediates dissociation of the ternary complex containing STX5A, NSFL1C and VCP. Also involved in DNA repair following phosphorylation by ATM or ATR: acts by catalyzing deubiquitination of SPRTN, thereby promoting SPRTN recruitment to chromatin and subsequent proteolytic cleavage of covalent DNA-protein cross-links (DPCs). Hydrolyzes 'Lys-11'- and 'Lys-48'-linked polyubiquitin chains.</text>
</comment>
<dbReference type="EC" id="3.4.19.12" evidence="8"/>
<comment type="function">
    <text evidence="2">May be involved in transcriptional regulation.</text>
</comment>
<feature type="domain" description="C2H2-type" evidence="35">
    <location>
        <begin position="1198"/>
        <end position="1225"/>
    </location>
</feature>
<feature type="domain" description="C2H2-type" evidence="35">
    <location>
        <begin position="1058"/>
        <end position="1085"/>
    </location>
</feature>
<feature type="domain" description="C2H2-type" evidence="35">
    <location>
        <begin position="1282"/>
        <end position="1309"/>
    </location>
</feature>
<keyword evidence="9" id="KW-0963">Cytoplasm</keyword>
<dbReference type="FunFam" id="3.30.160.60:FF:000065">
    <property type="entry name" value="B-cell CLL/lymphoma 6, member B"/>
    <property type="match status" value="1"/>
</dbReference>
<evidence type="ECO:0000256" key="29">
    <source>
        <dbReference type="ARBA" id="ARBA00063733"/>
    </source>
</evidence>
<evidence type="ECO:0000259" key="35">
    <source>
        <dbReference type="PROSITE" id="PS50157"/>
    </source>
</evidence>
<feature type="domain" description="C2H2-type" evidence="35">
    <location>
        <begin position="1142"/>
        <end position="1169"/>
    </location>
</feature>
<dbReference type="InterPro" id="IPR003323">
    <property type="entry name" value="OTU_dom"/>
</dbReference>
<name>A0A3Q3MHT6_9TELE</name>
<dbReference type="GO" id="GO:0035871">
    <property type="term" value="P:protein K11-linked deubiquitination"/>
    <property type="evidence" value="ECO:0007669"/>
    <property type="project" value="TreeGrafter"/>
</dbReference>
<dbReference type="Pfam" id="PF21403">
    <property type="entry name" value="OTU1_UBXL"/>
    <property type="match status" value="1"/>
</dbReference>
<evidence type="ECO:0000259" key="36">
    <source>
        <dbReference type="PROSITE" id="PS50802"/>
    </source>
</evidence>
<dbReference type="Proteomes" id="UP000261640">
    <property type="component" value="Unplaced"/>
</dbReference>
<evidence type="ECO:0000256" key="5">
    <source>
        <dbReference type="ARBA" id="ARBA00004348"/>
    </source>
</evidence>
<keyword evidence="11" id="KW-0645">Protease</keyword>
<evidence type="ECO:0000256" key="16">
    <source>
        <dbReference type="ARBA" id="ARBA00022786"/>
    </source>
</evidence>